<accession>A0A1I3CEM1</accession>
<feature type="transmembrane region" description="Helical" evidence="1">
    <location>
        <begin position="6"/>
        <end position="23"/>
    </location>
</feature>
<protein>
    <submittedName>
        <fullName evidence="2">Uncharacterized protein</fullName>
    </submittedName>
</protein>
<dbReference type="AlphaFoldDB" id="A0A1I3CEM1"/>
<evidence type="ECO:0000313" key="2">
    <source>
        <dbReference type="EMBL" id="SFH72990.1"/>
    </source>
</evidence>
<gene>
    <name evidence="2" type="ORF">SAMN04489868_11726</name>
</gene>
<keyword evidence="1" id="KW-1133">Transmembrane helix</keyword>
<dbReference type="EMBL" id="FOQE01000017">
    <property type="protein sequence ID" value="SFH72990.1"/>
    <property type="molecule type" value="Genomic_DNA"/>
</dbReference>
<reference evidence="2 3" key="1">
    <citation type="submission" date="2016-10" db="EMBL/GenBank/DDBJ databases">
        <authorList>
            <person name="de Groot N.N."/>
        </authorList>
    </citation>
    <scope>NUCLEOTIDE SEQUENCE [LARGE SCALE GENOMIC DNA]</scope>
    <source>
        <strain evidence="2 3">DSM 27630</strain>
    </source>
</reference>
<keyword evidence="3" id="KW-1185">Reference proteome</keyword>
<proteinExistence type="predicted"/>
<dbReference type="RefSeq" id="WP_047393347.1">
    <property type="nucleotide sequence ID" value="NZ_FOQE01000017.1"/>
</dbReference>
<name>A0A1I3CEM1_9LACT</name>
<evidence type="ECO:0000256" key="1">
    <source>
        <dbReference type="SAM" id="Phobius"/>
    </source>
</evidence>
<keyword evidence="1" id="KW-0812">Transmembrane</keyword>
<organism evidence="2 3">
    <name type="scientific">Pisciglobus halotolerans</name>
    <dbReference type="NCBI Taxonomy" id="745365"/>
    <lineage>
        <taxon>Bacteria</taxon>
        <taxon>Bacillati</taxon>
        <taxon>Bacillota</taxon>
        <taxon>Bacilli</taxon>
        <taxon>Lactobacillales</taxon>
        <taxon>Carnobacteriaceae</taxon>
    </lineage>
</organism>
<evidence type="ECO:0000313" key="3">
    <source>
        <dbReference type="Proteomes" id="UP000198668"/>
    </source>
</evidence>
<sequence>MNSWIIAIILLIIAIALIVWSFFKKDSGEKIQEEFEELSLQLLQDIYHLKERVSILESELNIPSQDLPATDTIHEVIKKHVIHLYTQDVSTEDIANQTRLMEETVKQIIDEYVIASSK</sequence>
<keyword evidence="1" id="KW-0472">Membrane</keyword>
<dbReference type="Proteomes" id="UP000198668">
    <property type="component" value="Unassembled WGS sequence"/>
</dbReference>
<dbReference type="OrthoDB" id="2454584at2"/>